<accession>A0A2R6A7B0</accession>
<name>A0A2R6A7B0_9ARCH</name>
<evidence type="ECO:0000313" key="2">
    <source>
        <dbReference type="Proteomes" id="UP000240880"/>
    </source>
</evidence>
<protein>
    <submittedName>
        <fullName evidence="1">Uncharacterized protein</fullName>
    </submittedName>
</protein>
<organism evidence="1 2">
    <name type="scientific">Candidatus Marsarchaeota G1 archaeon OSP_D</name>
    <dbReference type="NCBI Taxonomy" id="1978155"/>
    <lineage>
        <taxon>Archaea</taxon>
        <taxon>Candidatus Marsarchaeota</taxon>
        <taxon>Candidatus Marsarchaeota group 1</taxon>
    </lineage>
</organism>
<comment type="caution">
    <text evidence="1">The sequence shown here is derived from an EMBL/GenBank/DDBJ whole genome shotgun (WGS) entry which is preliminary data.</text>
</comment>
<dbReference type="Proteomes" id="UP000240880">
    <property type="component" value="Unassembled WGS sequence"/>
</dbReference>
<proteinExistence type="predicted"/>
<gene>
    <name evidence="1" type="ORF">B9Q01_08475</name>
</gene>
<evidence type="ECO:0000313" key="1">
    <source>
        <dbReference type="EMBL" id="PSN82286.1"/>
    </source>
</evidence>
<reference evidence="1 2" key="1">
    <citation type="submission" date="2017-04" db="EMBL/GenBank/DDBJ databases">
        <title>Novel microbial lineages endemic to geothermal iron-oxide mats fill important gaps in the evolutionary history of Archaea.</title>
        <authorList>
            <person name="Jay Z.J."/>
            <person name="Beam J.P."/>
            <person name="Dlakic M."/>
            <person name="Rusch D.B."/>
            <person name="Kozubal M.A."/>
            <person name="Inskeep W.P."/>
        </authorList>
    </citation>
    <scope>NUCLEOTIDE SEQUENCE [LARGE SCALE GENOMIC DNA]</scope>
    <source>
        <strain evidence="1">OSP_D</strain>
    </source>
</reference>
<sequence length="72" mass="8923">MINFLKKMFENQSPFKNHEIFQSFFSFQFLTLIIKKGANKKKRDRYHKWCICFVSDTLAYKVKLRKRYYSKN</sequence>
<dbReference type="AlphaFoldDB" id="A0A2R6A7B0"/>
<dbReference type="EMBL" id="NEXC01000085">
    <property type="protein sequence ID" value="PSN82286.1"/>
    <property type="molecule type" value="Genomic_DNA"/>
</dbReference>